<reference evidence="2 3" key="1">
    <citation type="submission" date="2023-04" db="EMBL/GenBank/DDBJ databases">
        <title>Marinoamorphus aggregata gen. nov., sp. Nov., isolate from tissue of brittle star Ophioplocus japonicus.</title>
        <authorList>
            <person name="Kawano K."/>
            <person name="Sawayama S."/>
            <person name="Nakagawa S."/>
        </authorList>
    </citation>
    <scope>NUCLEOTIDE SEQUENCE [LARGE SCALE GENOMIC DNA]</scope>
    <source>
        <strain evidence="2 3">NKW23</strain>
    </source>
</reference>
<keyword evidence="3" id="KW-1185">Reference proteome</keyword>
<evidence type="ECO:0000313" key="3">
    <source>
        <dbReference type="Proteomes" id="UP001239909"/>
    </source>
</evidence>
<feature type="signal peptide" evidence="1">
    <location>
        <begin position="1"/>
        <end position="22"/>
    </location>
</feature>
<evidence type="ECO:0008006" key="4">
    <source>
        <dbReference type="Google" id="ProtNLM"/>
    </source>
</evidence>
<dbReference type="NCBIfam" id="NF040519">
    <property type="entry name" value="Sbal_3080_fam"/>
    <property type="match status" value="1"/>
</dbReference>
<gene>
    <name evidence="2" type="ORF">LNKW23_00320</name>
</gene>
<name>A0ABQ6LBN8_9RHOB</name>
<dbReference type="Proteomes" id="UP001239909">
    <property type="component" value="Unassembled WGS sequence"/>
</dbReference>
<proteinExistence type="predicted"/>
<dbReference type="PROSITE" id="PS51257">
    <property type="entry name" value="PROKAR_LIPOPROTEIN"/>
    <property type="match status" value="1"/>
</dbReference>
<evidence type="ECO:0000256" key="1">
    <source>
        <dbReference type="SAM" id="SignalP"/>
    </source>
</evidence>
<organism evidence="2 3">
    <name type="scientific">Paralimibaculum aggregatum</name>
    <dbReference type="NCBI Taxonomy" id="3036245"/>
    <lineage>
        <taxon>Bacteria</taxon>
        <taxon>Pseudomonadati</taxon>
        <taxon>Pseudomonadota</taxon>
        <taxon>Alphaproteobacteria</taxon>
        <taxon>Rhodobacterales</taxon>
        <taxon>Paracoccaceae</taxon>
        <taxon>Paralimibaculum</taxon>
    </lineage>
</organism>
<sequence>MRLHHFLAAAVLLLASCSIQRAATPVPDHIFALCIESNPAVHMEGFLPALVRQVEMRGVRTEVVQGPAPGHCRHVMRYTATWRWDLAMYLYTARLEILDAGRVIGSASYDASAGGLSMEKFGSTEGKIGPMVSDLLHQ</sequence>
<protein>
    <recommendedName>
        <fullName evidence="4">Lipoprotein</fullName>
    </recommendedName>
</protein>
<keyword evidence="1" id="KW-0732">Signal</keyword>
<accession>A0ABQ6LBN8</accession>
<comment type="caution">
    <text evidence="2">The sequence shown here is derived from an EMBL/GenBank/DDBJ whole genome shotgun (WGS) entry which is preliminary data.</text>
</comment>
<dbReference type="RefSeq" id="WP_285669448.1">
    <property type="nucleotide sequence ID" value="NZ_BSYI01000001.1"/>
</dbReference>
<evidence type="ECO:0000313" key="2">
    <source>
        <dbReference type="EMBL" id="GMG80820.1"/>
    </source>
</evidence>
<dbReference type="EMBL" id="BSYI01000001">
    <property type="protein sequence ID" value="GMG80820.1"/>
    <property type="molecule type" value="Genomic_DNA"/>
</dbReference>
<feature type="chain" id="PRO_5047519567" description="Lipoprotein" evidence="1">
    <location>
        <begin position="23"/>
        <end position="138"/>
    </location>
</feature>